<evidence type="ECO:0000259" key="1">
    <source>
        <dbReference type="PROSITE" id="PS50206"/>
    </source>
</evidence>
<keyword evidence="3" id="KW-1185">Reference proteome</keyword>
<dbReference type="PANTHER" id="PTHR10828">
    <property type="entry name" value="M-PHASE INDUCER PHOSPHATASE DUAL SPECIFICITY PHOSPHATASE CDC25"/>
    <property type="match status" value="1"/>
</dbReference>
<dbReference type="InterPro" id="IPR036873">
    <property type="entry name" value="Rhodanese-like_dom_sf"/>
</dbReference>
<dbReference type="Proteomes" id="UP000559027">
    <property type="component" value="Unassembled WGS sequence"/>
</dbReference>
<dbReference type="OrthoDB" id="102559at2759"/>
<evidence type="ECO:0000313" key="3">
    <source>
        <dbReference type="Proteomes" id="UP000559027"/>
    </source>
</evidence>
<feature type="domain" description="Rhodanese" evidence="1">
    <location>
        <begin position="20"/>
        <end position="117"/>
    </location>
</feature>
<reference evidence="2 3" key="1">
    <citation type="journal article" date="2020" name="ISME J.">
        <title>Uncovering the hidden diversity of litter-decomposition mechanisms in mushroom-forming fungi.</title>
        <authorList>
            <person name="Floudas D."/>
            <person name="Bentzer J."/>
            <person name="Ahren D."/>
            <person name="Johansson T."/>
            <person name="Persson P."/>
            <person name="Tunlid A."/>
        </authorList>
    </citation>
    <scope>NUCLEOTIDE SEQUENCE [LARGE SCALE GENOMIC DNA]</scope>
    <source>
        <strain evidence="2 3">CBS 146.42</strain>
    </source>
</reference>
<proteinExistence type="predicted"/>
<dbReference type="InterPro" id="IPR001763">
    <property type="entry name" value="Rhodanese-like_dom"/>
</dbReference>
<dbReference type="SMART" id="SM00450">
    <property type="entry name" value="RHOD"/>
    <property type="match status" value="1"/>
</dbReference>
<dbReference type="SUPFAM" id="SSF52821">
    <property type="entry name" value="Rhodanese/Cell cycle control phosphatase"/>
    <property type="match status" value="1"/>
</dbReference>
<name>A0A8H5G9B8_9AGAR</name>
<dbReference type="EMBL" id="JAACJO010000003">
    <property type="protein sequence ID" value="KAF5360797.1"/>
    <property type="molecule type" value="Genomic_DNA"/>
</dbReference>
<dbReference type="GO" id="GO:0005737">
    <property type="term" value="C:cytoplasm"/>
    <property type="evidence" value="ECO:0007669"/>
    <property type="project" value="TreeGrafter"/>
</dbReference>
<dbReference type="AlphaFoldDB" id="A0A8H5G9B8"/>
<accession>A0A8H5G9B8</accession>
<dbReference type="Pfam" id="PF00581">
    <property type="entry name" value="Rhodanese"/>
    <property type="match status" value="1"/>
</dbReference>
<dbReference type="GO" id="GO:0005634">
    <property type="term" value="C:nucleus"/>
    <property type="evidence" value="ECO:0007669"/>
    <property type="project" value="TreeGrafter"/>
</dbReference>
<dbReference type="PANTHER" id="PTHR10828:SF38">
    <property type="entry name" value="ARSENICAL-RESISTANCE PROTEIN 2-RELATED"/>
    <property type="match status" value="1"/>
</dbReference>
<sequence>MKYVSNTELAQMIKDPKLTPGKDFIVIDVRDEDRAGGHIIGSVNKPSAEFLMNVDELVKDTKDVPLVIFHCALSQMRGPKAARIFEETRGIKYEGQETTQEVAVLRDGFVGFQDRFKDDPELVERWDKDTWDPEIIPLPANLDDLLRDGTTATKST</sequence>
<organism evidence="2 3">
    <name type="scientific">Leucocoprinus leucothites</name>
    <dbReference type="NCBI Taxonomy" id="201217"/>
    <lineage>
        <taxon>Eukaryota</taxon>
        <taxon>Fungi</taxon>
        <taxon>Dikarya</taxon>
        <taxon>Basidiomycota</taxon>
        <taxon>Agaricomycotina</taxon>
        <taxon>Agaricomycetes</taxon>
        <taxon>Agaricomycetidae</taxon>
        <taxon>Agaricales</taxon>
        <taxon>Agaricineae</taxon>
        <taxon>Agaricaceae</taxon>
        <taxon>Leucocoprinus</taxon>
    </lineage>
</organism>
<dbReference type="GO" id="GO:0004725">
    <property type="term" value="F:protein tyrosine phosphatase activity"/>
    <property type="evidence" value="ECO:0007669"/>
    <property type="project" value="TreeGrafter"/>
</dbReference>
<dbReference type="Gene3D" id="3.40.250.10">
    <property type="entry name" value="Rhodanese-like domain"/>
    <property type="match status" value="1"/>
</dbReference>
<protein>
    <recommendedName>
        <fullName evidence="1">Rhodanese domain-containing protein</fullName>
    </recommendedName>
</protein>
<dbReference type="PROSITE" id="PS50206">
    <property type="entry name" value="RHODANESE_3"/>
    <property type="match status" value="1"/>
</dbReference>
<evidence type="ECO:0000313" key="2">
    <source>
        <dbReference type="EMBL" id="KAF5360797.1"/>
    </source>
</evidence>
<comment type="caution">
    <text evidence="2">The sequence shown here is derived from an EMBL/GenBank/DDBJ whole genome shotgun (WGS) entry which is preliminary data.</text>
</comment>
<gene>
    <name evidence="2" type="ORF">D9756_004983</name>
</gene>